<sequence>MTYAAKRDKLAGTRHKALGGAIRKSAPPTEGRCGSEECGPDLDGASADVADAGAPASASAERRARRASRSKYTTYVARIFRDRVDGGAETIAASAVDVTCQLLDDLERRLTERAFGILKLSKRRTLTESHVRGATRIVVPRVLASDVVHHANKIIGDLQRASVCA</sequence>
<keyword evidence="4" id="KW-1185">Reference proteome</keyword>
<comment type="caution">
    <text evidence="3">The sequence shown here is derived from an EMBL/GenBank/DDBJ whole genome shotgun (WGS) entry which is preliminary data.</text>
</comment>
<evidence type="ECO:0000313" key="4">
    <source>
        <dbReference type="Proteomes" id="UP001515480"/>
    </source>
</evidence>
<feature type="domain" description="Core Histone H2A/H2B/H3" evidence="2">
    <location>
        <begin position="59"/>
        <end position="137"/>
    </location>
</feature>
<protein>
    <recommendedName>
        <fullName evidence="2">Core Histone H2A/H2B/H3 domain-containing protein</fullName>
    </recommendedName>
</protein>
<dbReference type="GO" id="GO:0046982">
    <property type="term" value="F:protein heterodimerization activity"/>
    <property type="evidence" value="ECO:0007669"/>
    <property type="project" value="InterPro"/>
</dbReference>
<organism evidence="3 4">
    <name type="scientific">Prymnesium parvum</name>
    <name type="common">Toxic golden alga</name>
    <dbReference type="NCBI Taxonomy" id="97485"/>
    <lineage>
        <taxon>Eukaryota</taxon>
        <taxon>Haptista</taxon>
        <taxon>Haptophyta</taxon>
        <taxon>Prymnesiophyceae</taxon>
        <taxon>Prymnesiales</taxon>
        <taxon>Prymnesiaceae</taxon>
        <taxon>Prymnesium</taxon>
    </lineage>
</organism>
<evidence type="ECO:0000313" key="3">
    <source>
        <dbReference type="EMBL" id="KAL1529007.1"/>
    </source>
</evidence>
<dbReference type="InterPro" id="IPR007125">
    <property type="entry name" value="H2A/H2B/H3"/>
</dbReference>
<evidence type="ECO:0000259" key="2">
    <source>
        <dbReference type="Pfam" id="PF00125"/>
    </source>
</evidence>
<dbReference type="Proteomes" id="UP001515480">
    <property type="component" value="Unassembled WGS sequence"/>
</dbReference>
<dbReference type="Gene3D" id="1.10.20.10">
    <property type="entry name" value="Histone, subunit A"/>
    <property type="match status" value="1"/>
</dbReference>
<dbReference type="SUPFAM" id="SSF47113">
    <property type="entry name" value="Histone-fold"/>
    <property type="match status" value="1"/>
</dbReference>
<name>A0AB34K741_PRYPA</name>
<proteinExistence type="predicted"/>
<reference evidence="3 4" key="1">
    <citation type="journal article" date="2024" name="Science">
        <title>Giant polyketide synthase enzymes in the biosynthesis of giant marine polyether toxins.</title>
        <authorList>
            <person name="Fallon T.R."/>
            <person name="Shende V.V."/>
            <person name="Wierzbicki I.H."/>
            <person name="Pendleton A.L."/>
            <person name="Watervoot N.F."/>
            <person name="Auber R.P."/>
            <person name="Gonzalez D.J."/>
            <person name="Wisecaver J.H."/>
            <person name="Moore B.S."/>
        </authorList>
    </citation>
    <scope>NUCLEOTIDE SEQUENCE [LARGE SCALE GENOMIC DNA]</scope>
    <source>
        <strain evidence="3 4">12B1</strain>
    </source>
</reference>
<dbReference type="EMBL" id="JBGBPQ010000002">
    <property type="protein sequence ID" value="KAL1529007.1"/>
    <property type="molecule type" value="Genomic_DNA"/>
</dbReference>
<evidence type="ECO:0000256" key="1">
    <source>
        <dbReference type="SAM" id="MobiDB-lite"/>
    </source>
</evidence>
<feature type="compositionally biased region" description="Low complexity" evidence="1">
    <location>
        <begin position="45"/>
        <end position="59"/>
    </location>
</feature>
<gene>
    <name evidence="3" type="ORF">AB1Y20_010328</name>
</gene>
<accession>A0AB34K741</accession>
<dbReference type="Pfam" id="PF00125">
    <property type="entry name" value="Histone"/>
    <property type="match status" value="1"/>
</dbReference>
<feature type="region of interest" description="Disordered" evidence="1">
    <location>
        <begin position="1"/>
        <end position="69"/>
    </location>
</feature>
<feature type="compositionally biased region" description="Basic and acidic residues" evidence="1">
    <location>
        <begin position="1"/>
        <end position="11"/>
    </location>
</feature>
<dbReference type="InterPro" id="IPR009072">
    <property type="entry name" value="Histone-fold"/>
</dbReference>
<dbReference type="AlphaFoldDB" id="A0AB34K741"/>